<dbReference type="KEGG" id="sgp:SpiGrapes_0055"/>
<dbReference type="STRING" id="158190.SpiGrapes_0055"/>
<keyword evidence="1" id="KW-0732">Signal</keyword>
<evidence type="ECO:0000313" key="3">
    <source>
        <dbReference type="Proteomes" id="UP000005632"/>
    </source>
</evidence>
<dbReference type="HOGENOM" id="CLU_1554298_0_0_12"/>
<name>G8QT14_SPHPG</name>
<protein>
    <recommendedName>
        <fullName evidence="4">Outer membrane protein beta-barrel domain-containing protein</fullName>
    </recommendedName>
</protein>
<keyword evidence="3" id="KW-1185">Reference proteome</keyword>
<dbReference type="AlphaFoldDB" id="G8QT14"/>
<feature type="signal peptide" evidence="1">
    <location>
        <begin position="1"/>
        <end position="28"/>
    </location>
</feature>
<gene>
    <name evidence="2" type="ordered locus">SpiGrapes_0055</name>
</gene>
<accession>G8QT14</accession>
<proteinExistence type="predicted"/>
<evidence type="ECO:0000313" key="2">
    <source>
        <dbReference type="EMBL" id="AEV27919.1"/>
    </source>
</evidence>
<evidence type="ECO:0008006" key="4">
    <source>
        <dbReference type="Google" id="ProtNLM"/>
    </source>
</evidence>
<reference evidence="2 3" key="1">
    <citation type="submission" date="2011-11" db="EMBL/GenBank/DDBJ databases">
        <title>Complete sequence of Spirochaeta sp. grapes.</title>
        <authorList>
            <consortium name="US DOE Joint Genome Institute"/>
            <person name="Lucas S."/>
            <person name="Han J."/>
            <person name="Lapidus A."/>
            <person name="Cheng J.-F."/>
            <person name="Goodwin L."/>
            <person name="Pitluck S."/>
            <person name="Peters L."/>
            <person name="Ovchinnikova G."/>
            <person name="Munk A.C."/>
            <person name="Detter J.C."/>
            <person name="Han C."/>
            <person name="Tapia R."/>
            <person name="Land M."/>
            <person name="Hauser L."/>
            <person name="Kyrpides N."/>
            <person name="Ivanova N."/>
            <person name="Pagani I."/>
            <person name="Ritalahtilisa K."/>
            <person name="Loeffler F."/>
            <person name="Woyke T."/>
        </authorList>
    </citation>
    <scope>NUCLEOTIDE SEQUENCE [LARGE SCALE GENOMIC DNA]</scope>
    <source>
        <strain evidence="3">ATCC BAA-1885 / DSM 22778 / Grapes</strain>
    </source>
</reference>
<dbReference type="EMBL" id="CP003155">
    <property type="protein sequence ID" value="AEV27919.1"/>
    <property type="molecule type" value="Genomic_DNA"/>
</dbReference>
<sequence>MKIIGSKTNPAFLLGIMLLLIASLQSLGATEVTQQSQITVKDLTYGVRFDYSTYMASSIQGGVSFVKEAESLPLGGVVRIRQSFFLPSSPFELGVFGELTGFNSDGGFLILPALGVDLGWHFTFLRQDLLFTIGCRYGYVEYSEGYQGSELSVERIDRITSKALHFGLAWRF</sequence>
<feature type="chain" id="PRO_5003515082" description="Outer membrane protein beta-barrel domain-containing protein" evidence="1">
    <location>
        <begin position="29"/>
        <end position="172"/>
    </location>
</feature>
<organism evidence="2 3">
    <name type="scientific">Sphaerochaeta pleomorpha (strain ATCC BAA-1885 / DSM 22778 / Grapes)</name>
    <dbReference type="NCBI Taxonomy" id="158190"/>
    <lineage>
        <taxon>Bacteria</taxon>
        <taxon>Pseudomonadati</taxon>
        <taxon>Spirochaetota</taxon>
        <taxon>Spirochaetia</taxon>
        <taxon>Spirochaetales</taxon>
        <taxon>Sphaerochaetaceae</taxon>
        <taxon>Sphaerochaeta</taxon>
    </lineage>
</organism>
<dbReference type="Proteomes" id="UP000005632">
    <property type="component" value="Chromosome"/>
</dbReference>
<evidence type="ECO:0000256" key="1">
    <source>
        <dbReference type="SAM" id="SignalP"/>
    </source>
</evidence>